<feature type="non-terminal residue" evidence="2">
    <location>
        <position position="1"/>
    </location>
</feature>
<feature type="compositionally biased region" description="Low complexity" evidence="1">
    <location>
        <begin position="11"/>
        <end position="23"/>
    </location>
</feature>
<evidence type="ECO:0000256" key="1">
    <source>
        <dbReference type="SAM" id="MobiDB-lite"/>
    </source>
</evidence>
<organism evidence="2 3">
    <name type="scientific">Volvox africanus</name>
    <dbReference type="NCBI Taxonomy" id="51714"/>
    <lineage>
        <taxon>Eukaryota</taxon>
        <taxon>Viridiplantae</taxon>
        <taxon>Chlorophyta</taxon>
        <taxon>core chlorophytes</taxon>
        <taxon>Chlorophyceae</taxon>
        <taxon>CS clade</taxon>
        <taxon>Chlamydomonadales</taxon>
        <taxon>Volvocaceae</taxon>
        <taxon>Volvox</taxon>
    </lineage>
</organism>
<name>A0A8J4AQU5_9CHLO</name>
<protein>
    <submittedName>
        <fullName evidence="2">Uncharacterized protein</fullName>
    </submittedName>
</protein>
<dbReference type="EMBL" id="BNCO01000003">
    <property type="protein sequence ID" value="GIL45513.1"/>
    <property type="molecule type" value="Genomic_DNA"/>
</dbReference>
<evidence type="ECO:0000313" key="2">
    <source>
        <dbReference type="EMBL" id="GIL45513.1"/>
    </source>
</evidence>
<gene>
    <name evidence="2" type="ORF">Vafri_2726</name>
</gene>
<keyword evidence="3" id="KW-1185">Reference proteome</keyword>
<dbReference type="Proteomes" id="UP000747399">
    <property type="component" value="Unassembled WGS sequence"/>
</dbReference>
<evidence type="ECO:0000313" key="3">
    <source>
        <dbReference type="Proteomes" id="UP000747399"/>
    </source>
</evidence>
<reference evidence="2" key="1">
    <citation type="journal article" date="2021" name="Proc. Natl. Acad. Sci. U.S.A.">
        <title>Three genomes in the algal genus Volvox reveal the fate of a haploid sex-determining region after a transition to homothallism.</title>
        <authorList>
            <person name="Yamamoto K."/>
            <person name="Hamaji T."/>
            <person name="Kawai-Toyooka H."/>
            <person name="Matsuzaki R."/>
            <person name="Takahashi F."/>
            <person name="Nishimura Y."/>
            <person name="Kawachi M."/>
            <person name="Noguchi H."/>
            <person name="Minakuchi Y."/>
            <person name="Umen J.G."/>
            <person name="Toyoda A."/>
            <person name="Nozaki H."/>
        </authorList>
    </citation>
    <scope>NUCLEOTIDE SEQUENCE</scope>
    <source>
        <strain evidence="2">NIES-3780</strain>
    </source>
</reference>
<feature type="compositionally biased region" description="Gly residues" evidence="1">
    <location>
        <begin position="54"/>
        <end position="67"/>
    </location>
</feature>
<proteinExistence type="predicted"/>
<feature type="region of interest" description="Disordered" evidence="1">
    <location>
        <begin position="11"/>
        <end position="96"/>
    </location>
</feature>
<feature type="non-terminal residue" evidence="2">
    <location>
        <position position="104"/>
    </location>
</feature>
<comment type="caution">
    <text evidence="2">The sequence shown here is derived from an EMBL/GenBank/DDBJ whole genome shotgun (WGS) entry which is preliminary data.</text>
</comment>
<feature type="compositionally biased region" description="Low complexity" evidence="1">
    <location>
        <begin position="68"/>
        <end position="82"/>
    </location>
</feature>
<accession>A0A8J4AQU5</accession>
<feature type="compositionally biased region" description="Gly residues" evidence="1">
    <location>
        <begin position="24"/>
        <end position="37"/>
    </location>
</feature>
<sequence length="104" mass="9422">IVVGYLVDAVGGPRSPPAAYAPSGPGGNGILVEGGSGSTSDSDSAGQPPRQPGSDGGRVGANAGDGNGAIASGSTIDSASISGSGGGGGRGALGASPLCSWAVV</sequence>
<dbReference type="AlphaFoldDB" id="A0A8J4AQU5"/>
<feature type="compositionally biased region" description="Gly residues" evidence="1">
    <location>
        <begin position="83"/>
        <end position="92"/>
    </location>
</feature>